<dbReference type="Gene3D" id="1.10.260.40">
    <property type="entry name" value="lambda repressor-like DNA-binding domains"/>
    <property type="match status" value="1"/>
</dbReference>
<evidence type="ECO:0000313" key="2">
    <source>
        <dbReference type="EMBL" id="MPM10047.1"/>
    </source>
</evidence>
<gene>
    <name evidence="2" type="ORF">SDC9_56371</name>
</gene>
<feature type="domain" description="HTH cro/C1-type" evidence="1">
    <location>
        <begin position="17"/>
        <end position="71"/>
    </location>
</feature>
<dbReference type="PROSITE" id="PS50943">
    <property type="entry name" value="HTH_CROC1"/>
    <property type="match status" value="1"/>
</dbReference>
<dbReference type="CDD" id="cd00093">
    <property type="entry name" value="HTH_XRE"/>
    <property type="match status" value="1"/>
</dbReference>
<protein>
    <recommendedName>
        <fullName evidence="1">HTH cro/C1-type domain-containing protein</fullName>
    </recommendedName>
</protein>
<dbReference type="InterPro" id="IPR001387">
    <property type="entry name" value="Cro/C1-type_HTH"/>
</dbReference>
<comment type="caution">
    <text evidence="2">The sequence shown here is derived from an EMBL/GenBank/DDBJ whole genome shotgun (WGS) entry which is preliminary data.</text>
</comment>
<name>A0A644X263_9ZZZZ</name>
<proteinExistence type="predicted"/>
<dbReference type="SUPFAM" id="SSF47413">
    <property type="entry name" value="lambda repressor-like DNA-binding domains"/>
    <property type="match status" value="1"/>
</dbReference>
<accession>A0A644X263</accession>
<organism evidence="2">
    <name type="scientific">bioreactor metagenome</name>
    <dbReference type="NCBI Taxonomy" id="1076179"/>
    <lineage>
        <taxon>unclassified sequences</taxon>
        <taxon>metagenomes</taxon>
        <taxon>ecological metagenomes</taxon>
    </lineage>
</organism>
<sequence>MKEDDRHEYESLLIRQLEKFRAVKGISQREMSLSLGQSAGYIAKLTSGHNLPSMIAFFWICDYFHIHPKDFFNEEIAGNPALIDSIVKGLYKLSDDQLNYILALVQDLSKKS</sequence>
<dbReference type="InterPro" id="IPR010982">
    <property type="entry name" value="Lambda_DNA-bd_dom_sf"/>
</dbReference>
<dbReference type="EMBL" id="VSSQ01001644">
    <property type="protein sequence ID" value="MPM10047.1"/>
    <property type="molecule type" value="Genomic_DNA"/>
</dbReference>
<dbReference type="AlphaFoldDB" id="A0A644X263"/>
<evidence type="ECO:0000259" key="1">
    <source>
        <dbReference type="PROSITE" id="PS50943"/>
    </source>
</evidence>
<reference evidence="2" key="1">
    <citation type="submission" date="2019-08" db="EMBL/GenBank/DDBJ databases">
        <authorList>
            <person name="Kucharzyk K."/>
            <person name="Murdoch R.W."/>
            <person name="Higgins S."/>
            <person name="Loffler F."/>
        </authorList>
    </citation>
    <scope>NUCLEOTIDE SEQUENCE</scope>
</reference>
<dbReference type="GO" id="GO:0003677">
    <property type="term" value="F:DNA binding"/>
    <property type="evidence" value="ECO:0007669"/>
    <property type="project" value="InterPro"/>
</dbReference>